<name>A0ACB7ZEZ9_9ERIC</name>
<dbReference type="EMBL" id="CM037162">
    <property type="protein sequence ID" value="KAH7864434.1"/>
    <property type="molecule type" value="Genomic_DNA"/>
</dbReference>
<sequence length="1655" mass="184790">MRTRLQEALFFKQYSEERKKKKAAAVNGGDQSKNGDSGSRAAVNGDSSSPVSSEQSKSNSVDVGFKEGLGSVIPKEGENLGVKSDGKLREGLEENQGVLIGGERDDIQEVLRKEENVGRVDLKENSESSKRVLEEKNKSVDGVVCGADESDESDDGEVVFLGMECRKEGLRKEENVGRVDLKENCESSRSVEEKNKSLDGVVRGADESDDSDGGVVFLGMERRKESEVDLRKKQKSSENLKKNKNVVETGSGGDDDDVVFLGIDNSRVEIGVDGVVQNGVMGSNCDIDLQGSKEVSESRDAMKSGARGSAELVPDSGYSEESEWSSDEDSEGCSDQDNVGSTDVDSDGSPSCSDYEDEIDEDERSVCNGKGKEKMTEMGSVDRRGKGGMIKVGLKRREKSPDFVYLGRARRDGGIIEGDGDEEMIKVGLKRKREKSPDFVYLGRARRDGGIIEGDGDEEMIKVGLKRRREKSPDFVYLGRARRDGGIIEGDREDEMIKVGLKRREKSPDFVYLGRARRDGGIVEGDREEETIKVGLKRREKSPDFVYLGRAHRDGEGQQLKGNDVRKVGLKRRREKSPDFVYLGRARRDGEGEKLKGNDVRKEGIVEGDGEQETIEKSGRGRPIGKLNCGRVDEEKDGSGGLKRMTYSGLDLLVGCDREKDGKDEDPEEPKSVAERIHLRPRRGNKKELGSFSCPLTLSDKELESSSGDDDGTDSDEDERSDRSANDSKKVGKSGEKSKGKVGRPPVKRSRDRENGNDANNVWRSHEISKGKVGRPAKRRHGCAGSAAPIRVEKILADSIWQNSDVPEEGSVSFQVPDLEVTLPLKFRFLDEDPIPPEKSSWEIEADKLFAEMDFALAACEIGASDSSMVDSEDSVTEETESDPATSCREGKHQLVLDDEIGLKCKFCPFVKLEIKHILPSFSKHPWGRREKNYWNNSDHCNFENIQFQDSASTSNSKDQICTEGTVWDIIPGIKTSMYPHQREGFEFIWKNIGGSIDLEDLKKHTCEGGSGCIISHAPGTGKTRLAIVFLQTFMELNPKCMPIIVAPRSMLLTWEEEFKKWKVDIPFHNLNQPEFSGREDQAAINLLMKVRHHGLSVNAIRLVKLFSWKMGKSVLGISYRLFEKLAENGIVSGDDNAGGRKRKSKRYAEAEQVRKMLLELPGLLVLDEGHTPRNDQSLMWRALSGVQTQRRILLSGTPFQNNFHELFNTLCLVRPKFSDRIGTGIKGDCRKKRGREGRKGRGKWTSLTNSIGKDAGDKLDKLRAIIDPFVHVHKGTILEENLPGLRDALVVLNPTDLQKSLIENFQGRNVFKRDHLASLISVHPSLLLGCALSEEEGLSVNTNELETLRFDPRAGAKTHFLMELIRLSMAVKEKVLVFSQFLEPLAFIREQLKSSFGWTEGKDLLYMDGQIEAKHRQSLISLLNDPGSQVQVLLASTRACCEGISLVGASRVVLLDVVWNPAVERQAISRAYRIGQKKVVYIYRLIMSGTMEGEKCVRQVEKDRLSELVFSSAEGKDHGAEIISRAVNDDKILQEMVQHEKISYMFSKILDQPKLTLDWFISSAHVLLENFWINDRINLIWTASDFFEMFLLSARSSSVSLESNICYTGCICWNQSLKVTICRKVDGNSIAHLVLFISVWFDQSFLYWIIIEKL</sequence>
<organism evidence="1 2">
    <name type="scientific">Vaccinium darrowii</name>
    <dbReference type="NCBI Taxonomy" id="229202"/>
    <lineage>
        <taxon>Eukaryota</taxon>
        <taxon>Viridiplantae</taxon>
        <taxon>Streptophyta</taxon>
        <taxon>Embryophyta</taxon>
        <taxon>Tracheophyta</taxon>
        <taxon>Spermatophyta</taxon>
        <taxon>Magnoliopsida</taxon>
        <taxon>eudicotyledons</taxon>
        <taxon>Gunneridae</taxon>
        <taxon>Pentapetalae</taxon>
        <taxon>asterids</taxon>
        <taxon>Ericales</taxon>
        <taxon>Ericaceae</taxon>
        <taxon>Vaccinioideae</taxon>
        <taxon>Vaccinieae</taxon>
        <taxon>Vaccinium</taxon>
    </lineage>
</organism>
<evidence type="ECO:0000313" key="1">
    <source>
        <dbReference type="EMBL" id="KAH7864434.1"/>
    </source>
</evidence>
<reference evidence="1 2" key="1">
    <citation type="journal article" date="2021" name="Hortic Res">
        <title>High-quality reference genome and annotation aids understanding of berry development for evergreen blueberry (Vaccinium darrowii).</title>
        <authorList>
            <person name="Yu J."/>
            <person name="Hulse-Kemp A.M."/>
            <person name="Babiker E."/>
            <person name="Staton M."/>
        </authorList>
    </citation>
    <scope>NUCLEOTIDE SEQUENCE [LARGE SCALE GENOMIC DNA]</scope>
    <source>
        <strain evidence="2">cv. NJ 8807/NJ 8810</strain>
        <tissue evidence="1">Young leaf</tissue>
    </source>
</reference>
<comment type="caution">
    <text evidence="1">The sequence shown here is derived from an EMBL/GenBank/DDBJ whole genome shotgun (WGS) entry which is preliminary data.</text>
</comment>
<keyword evidence="2" id="KW-1185">Reference proteome</keyword>
<proteinExistence type="predicted"/>
<protein>
    <submittedName>
        <fullName evidence="1">Uncharacterized protein</fullName>
    </submittedName>
</protein>
<dbReference type="Proteomes" id="UP000828048">
    <property type="component" value="Chromosome 12"/>
</dbReference>
<evidence type="ECO:0000313" key="2">
    <source>
        <dbReference type="Proteomes" id="UP000828048"/>
    </source>
</evidence>
<accession>A0ACB7ZEZ9</accession>
<gene>
    <name evidence="1" type="ORF">Vadar_029572</name>
</gene>